<evidence type="ECO:0000256" key="11">
    <source>
        <dbReference type="ARBA" id="ARBA00023136"/>
    </source>
</evidence>
<evidence type="ECO:0000256" key="2">
    <source>
        <dbReference type="ARBA" id="ARBA00010182"/>
    </source>
</evidence>
<dbReference type="InterPro" id="IPR036711">
    <property type="entry name" value="VSV_matrix_sf"/>
</dbReference>
<accession>A0A7D7EY03</accession>
<dbReference type="GO" id="GO:0019031">
    <property type="term" value="C:viral envelope"/>
    <property type="evidence" value="ECO:0007669"/>
    <property type="project" value="InterPro"/>
</dbReference>
<evidence type="ECO:0000256" key="14">
    <source>
        <dbReference type="SAM" id="MobiDB-lite"/>
    </source>
</evidence>
<dbReference type="GO" id="GO:0039660">
    <property type="term" value="F:structural constituent of virion"/>
    <property type="evidence" value="ECO:0007669"/>
    <property type="project" value="UniProtKB-KW"/>
</dbReference>
<keyword evidence="5" id="KW-1048">Host nucleus</keyword>
<evidence type="ECO:0000256" key="12">
    <source>
        <dbReference type="ARBA" id="ARBA00023311"/>
    </source>
</evidence>
<evidence type="ECO:0000256" key="8">
    <source>
        <dbReference type="ARBA" id="ARBA00022637"/>
    </source>
</evidence>
<comment type="subcellular location">
    <subcellularLocation>
        <location evidence="13">Host nucleus membrane</location>
        <topology evidence="13">Peripheral membrane protein</topology>
    </subcellularLocation>
    <subcellularLocation>
        <location evidence="1">Virion</location>
    </subcellularLocation>
</comment>
<proteinExistence type="inferred from homology"/>
<keyword evidence="11" id="KW-0472">Membrane</keyword>
<organism evidence="15">
    <name type="scientific">Lepidopteran rhabdo-related virus OKIAV12</name>
    <dbReference type="NCBI Taxonomy" id="2746297"/>
    <lineage>
        <taxon>Viruses</taxon>
        <taxon>Riboviria</taxon>
        <taxon>Orthornavirae</taxon>
        <taxon>Negarnaviricota</taxon>
        <taxon>Haploviricotina</taxon>
        <taxon>Monjiviricetes</taxon>
        <taxon>Mononegavirales</taxon>
        <taxon>Rhabdoviridae</taxon>
    </lineage>
</organism>
<evidence type="ECO:0000256" key="13">
    <source>
        <dbReference type="ARBA" id="ARBA00037802"/>
    </source>
</evidence>
<keyword evidence="7" id="KW-1188">Viral release from host cell</keyword>
<evidence type="ECO:0000256" key="7">
    <source>
        <dbReference type="ARBA" id="ARBA00022612"/>
    </source>
</evidence>
<dbReference type="InterPro" id="IPR009397">
    <property type="entry name" value="Vesiculo_matrix"/>
</dbReference>
<feature type="compositionally biased region" description="Low complexity" evidence="14">
    <location>
        <begin position="32"/>
        <end position="41"/>
    </location>
</feature>
<dbReference type="GO" id="GO:0039702">
    <property type="term" value="P:viral budding via host ESCRT complex"/>
    <property type="evidence" value="ECO:0007669"/>
    <property type="project" value="UniProtKB-KW"/>
</dbReference>
<name>A0A7D7EY03_9RHAB</name>
<evidence type="ECO:0000256" key="5">
    <source>
        <dbReference type="ARBA" id="ARBA00022562"/>
    </source>
</evidence>
<keyword evidence="8" id="KW-1198">Viral budding</keyword>
<keyword evidence="10" id="KW-0946">Virion</keyword>
<dbReference type="Gene3D" id="3.10.460.10">
    <property type="entry name" value="VSV matrix protein"/>
    <property type="match status" value="1"/>
</dbReference>
<evidence type="ECO:0000313" key="15">
    <source>
        <dbReference type="EMBL" id="QMP82223.1"/>
    </source>
</evidence>
<evidence type="ECO:0000256" key="3">
    <source>
        <dbReference type="ARBA" id="ARBA00017678"/>
    </source>
</evidence>
<evidence type="ECO:0000256" key="9">
    <source>
        <dbReference type="ARBA" id="ARBA00022703"/>
    </source>
</evidence>
<dbReference type="Pfam" id="PF06326">
    <property type="entry name" value="Vesiculo_matrix"/>
    <property type="match status" value="1"/>
</dbReference>
<keyword evidence="9" id="KW-0053">Apoptosis</keyword>
<reference evidence="15" key="1">
    <citation type="journal article" date="2019" name="PLoS Pathog.">
        <title>Re-assessing the diversity of negative strand RNA viruses in insects.</title>
        <authorList>
            <person name="Kafer S."/>
            <person name="Paraskevopoulou S."/>
            <person name="Zirkel F."/>
            <person name="Wieseke N."/>
            <person name="Donath A."/>
            <person name="Petersen M."/>
            <person name="Jones T.C."/>
            <person name="Liu S."/>
            <person name="Zhou X."/>
            <person name="Middendorf M."/>
            <person name="Junglen S."/>
            <person name="Misof B."/>
            <person name="Drosten C."/>
        </authorList>
    </citation>
    <scope>NUCLEOTIDE SEQUENCE</scope>
    <source>
        <strain evidence="15">OKIAV12</strain>
    </source>
</reference>
<reference evidence="15" key="2">
    <citation type="submission" date="2020-03" db="EMBL/GenBank/DDBJ databases">
        <authorList>
            <person name="Kafer S."/>
            <person name="Paraskevopoulou S."/>
            <person name="Zirkel F."/>
            <person name="Wieseke N."/>
            <person name="Donath A."/>
            <person name="Petersen M."/>
            <person name="Jones T.C."/>
            <person name="Liu S."/>
            <person name="Zhou X."/>
            <person name="Middendorf M."/>
            <person name="Junglen S."/>
            <person name="Misof B."/>
            <person name="Drosten C."/>
        </authorList>
    </citation>
    <scope>NUCLEOTIDE SEQUENCE</scope>
    <source>
        <strain evidence="15">OKIAV12</strain>
    </source>
</reference>
<sequence length="248" mass="27983">MSSSTSSSSSETKKQKVRRQRTFLGIRWPRQSSSSDSLSPSEGLNPLALPGRSSDPTIIPSGFMMGGSVNWANPEWDFHKEEVSDVVTILPFPCQVTCTLMIVSRKPISDVQSLLRKLELWVDQYSGSYVSRPYLTLIYILLGAKLTSRKSTSRNYEYHSKFQGVIRFGIQSDRNKPPAENFRLVMSEGLEDSYYAISFECYSSESKRKGVIYSDLYKMNGYHYTFPCAMELLGLQVVMDQEGLIASA</sequence>
<keyword evidence="6" id="KW-0945">Host-virus interaction</keyword>
<evidence type="ECO:0000256" key="4">
    <source>
        <dbReference type="ARBA" id="ARBA00022462"/>
    </source>
</evidence>
<dbReference type="SUPFAM" id="SSF75404">
    <property type="entry name" value="VSV matrix protein"/>
    <property type="match status" value="1"/>
</dbReference>
<evidence type="ECO:0000256" key="10">
    <source>
        <dbReference type="ARBA" id="ARBA00022844"/>
    </source>
</evidence>
<evidence type="ECO:0000256" key="6">
    <source>
        <dbReference type="ARBA" id="ARBA00022581"/>
    </source>
</evidence>
<dbReference type="GO" id="GO:0044200">
    <property type="term" value="C:host cell nuclear membrane"/>
    <property type="evidence" value="ECO:0007669"/>
    <property type="project" value="UniProtKB-SubCell"/>
</dbReference>
<keyword evidence="12" id="KW-0468">Viral matrix protein</keyword>
<protein>
    <recommendedName>
        <fullName evidence="3">Matrix protein</fullName>
    </recommendedName>
</protein>
<evidence type="ECO:0000256" key="1">
    <source>
        <dbReference type="ARBA" id="ARBA00004328"/>
    </source>
</evidence>
<comment type="similarity">
    <text evidence="2">Belongs to the vesiculoviruses matrix protein family.</text>
</comment>
<feature type="compositionally biased region" description="Low complexity" evidence="14">
    <location>
        <begin position="1"/>
        <end position="10"/>
    </location>
</feature>
<keyword evidence="4" id="KW-1187">Viral budding via the host ESCRT complexes</keyword>
<dbReference type="EMBL" id="MT153443">
    <property type="protein sequence ID" value="QMP82223.1"/>
    <property type="molecule type" value="Viral_cRNA"/>
</dbReference>
<feature type="region of interest" description="Disordered" evidence="14">
    <location>
        <begin position="1"/>
        <end position="52"/>
    </location>
</feature>